<dbReference type="PANTHER" id="PTHR43581:SF2">
    <property type="entry name" value="EXCINUCLEASE ATPASE SUBUNIT"/>
    <property type="match status" value="1"/>
</dbReference>
<dbReference type="PANTHER" id="PTHR43581">
    <property type="entry name" value="ATP/GTP PHOSPHATASE"/>
    <property type="match status" value="1"/>
</dbReference>
<dbReference type="Gene3D" id="3.40.50.300">
    <property type="entry name" value="P-loop containing nucleotide triphosphate hydrolases"/>
    <property type="match status" value="2"/>
</dbReference>
<dbReference type="SUPFAM" id="SSF52540">
    <property type="entry name" value="P-loop containing nucleoside triphosphate hydrolases"/>
    <property type="match status" value="1"/>
</dbReference>
<dbReference type="InterPro" id="IPR027417">
    <property type="entry name" value="P-loop_NTPase"/>
</dbReference>
<gene>
    <name evidence="3" type="ORF">MiSe_74010</name>
</gene>
<protein>
    <recommendedName>
        <fullName evidence="5">ATPase AAA-type core domain-containing protein</fullName>
    </recommendedName>
</protein>
<dbReference type="Pfam" id="PF13476">
    <property type="entry name" value="AAA_23"/>
    <property type="match status" value="1"/>
</dbReference>
<feature type="domain" description="Endonuclease GajA/Old nuclease/RecF-like AAA" evidence="1">
    <location>
        <begin position="441"/>
        <end position="530"/>
    </location>
</feature>
<feature type="domain" description="Rad50/SbcC-type AAA" evidence="2">
    <location>
        <begin position="220"/>
        <end position="301"/>
    </location>
</feature>
<sequence>MFLKIEQIRESLEPLKSLHPFYGITFLVCKKSHLPVGNTTQFPINARETEFLDEYFKPEPSSKYYYQVFKTSNPSKRWLSPKYASSGSQSTRTRGDLANAFIHPKNTDIWGWQSNYVDVLRSHLTRTRESLIPTFHVAVWLYKDKNWSPDATARDIVTTFFDDFFITEHEKESLFDSFIPEENAVDKLFQDEKISSRDLQAIIGKPPDSTPEEGGTLRLLEIQGVGPAKKLVFHPGERLTLITGDNGLGKTFLLDCAWWALTGKWAGLQAYPMSSSRKNEPVIAFQISGDSESESIRVSYDWQTQSWKPPKKRPTIPGLLVYAKVDGSFAVWDPAKEYLAIQELGESDSTPSPFVFTRDEVWDGRDIEIAGRKTTFINGLLQDWIQWQSRPESSPFGTLEKVLERLSPPSQSDLGILRPGEPVRIPYDVRSMPTIEHSYGRIPIVYTSAGVRRIITLAYLIVWAWEEHKIQSQLIRKKPQKRMVILIDELEAHLHPQWQRSILSALLDIREDLATNLQVQLMVATHSPMIMASVESRFNEKLDKLFRLDLIPTSDLLTNEVELIQLPFIRQGRIDAWLTSDVFGLSQPRSIEGEKAIQAAKALQEQDNPSSEDVQKVSEELRRSLAEDDEFWSRWLFFARKHGVSL</sequence>
<evidence type="ECO:0000259" key="1">
    <source>
        <dbReference type="Pfam" id="PF13175"/>
    </source>
</evidence>
<reference evidence="3" key="1">
    <citation type="submission" date="2019-10" db="EMBL/GenBank/DDBJ databases">
        <title>Draft genome sequece of Microseira wollei NIES-4236.</title>
        <authorList>
            <person name="Yamaguchi H."/>
            <person name="Suzuki S."/>
            <person name="Kawachi M."/>
        </authorList>
    </citation>
    <scope>NUCLEOTIDE SEQUENCE</scope>
    <source>
        <strain evidence="3">NIES-4236</strain>
    </source>
</reference>
<dbReference type="InterPro" id="IPR051396">
    <property type="entry name" value="Bact_Antivir_Def_Nuclease"/>
</dbReference>
<accession>A0AAV3XLU6</accession>
<proteinExistence type="predicted"/>
<dbReference type="AlphaFoldDB" id="A0AAV3XLU6"/>
<dbReference type="RefSeq" id="WP_226590356.1">
    <property type="nucleotide sequence ID" value="NZ_BLAY01000170.1"/>
</dbReference>
<evidence type="ECO:0000313" key="3">
    <source>
        <dbReference type="EMBL" id="GET42583.1"/>
    </source>
</evidence>
<dbReference type="GO" id="GO:0016887">
    <property type="term" value="F:ATP hydrolysis activity"/>
    <property type="evidence" value="ECO:0007669"/>
    <property type="project" value="InterPro"/>
</dbReference>
<keyword evidence="4" id="KW-1185">Reference proteome</keyword>
<dbReference type="InterPro" id="IPR041685">
    <property type="entry name" value="AAA_GajA/Old/RecF-like"/>
</dbReference>
<evidence type="ECO:0000313" key="4">
    <source>
        <dbReference type="Proteomes" id="UP001050975"/>
    </source>
</evidence>
<name>A0AAV3XLU6_9CYAN</name>
<dbReference type="InterPro" id="IPR038729">
    <property type="entry name" value="Rad50/SbcC_AAA"/>
</dbReference>
<dbReference type="GO" id="GO:0006302">
    <property type="term" value="P:double-strand break repair"/>
    <property type="evidence" value="ECO:0007669"/>
    <property type="project" value="InterPro"/>
</dbReference>
<dbReference type="Proteomes" id="UP001050975">
    <property type="component" value="Unassembled WGS sequence"/>
</dbReference>
<dbReference type="EMBL" id="BLAY01000170">
    <property type="protein sequence ID" value="GET42583.1"/>
    <property type="molecule type" value="Genomic_DNA"/>
</dbReference>
<evidence type="ECO:0008006" key="5">
    <source>
        <dbReference type="Google" id="ProtNLM"/>
    </source>
</evidence>
<dbReference type="Pfam" id="PF13175">
    <property type="entry name" value="AAA_15"/>
    <property type="match status" value="1"/>
</dbReference>
<evidence type="ECO:0000259" key="2">
    <source>
        <dbReference type="Pfam" id="PF13476"/>
    </source>
</evidence>
<organism evidence="3 4">
    <name type="scientific">Microseira wollei NIES-4236</name>
    <dbReference type="NCBI Taxonomy" id="2530354"/>
    <lineage>
        <taxon>Bacteria</taxon>
        <taxon>Bacillati</taxon>
        <taxon>Cyanobacteriota</taxon>
        <taxon>Cyanophyceae</taxon>
        <taxon>Oscillatoriophycideae</taxon>
        <taxon>Aerosakkonematales</taxon>
        <taxon>Aerosakkonemataceae</taxon>
        <taxon>Microseira</taxon>
    </lineage>
</organism>
<comment type="caution">
    <text evidence="3">The sequence shown here is derived from an EMBL/GenBank/DDBJ whole genome shotgun (WGS) entry which is preliminary data.</text>
</comment>